<dbReference type="OrthoDB" id="1925287at2759"/>
<feature type="compositionally biased region" description="Polar residues" evidence="10">
    <location>
        <begin position="282"/>
        <end position="297"/>
    </location>
</feature>
<keyword evidence="3 8" id="KW-0489">Methyltransferase</keyword>
<dbReference type="PROSITE" id="PS51620">
    <property type="entry name" value="SAM_TRM61"/>
    <property type="match status" value="1"/>
</dbReference>
<comment type="subcellular location">
    <subcellularLocation>
        <location evidence="1">Nucleus</location>
    </subcellularLocation>
</comment>
<dbReference type="Gene3D" id="3.10.330.20">
    <property type="match status" value="1"/>
</dbReference>
<dbReference type="OMA" id="RPDHRMI"/>
<dbReference type="GO" id="GO:0031515">
    <property type="term" value="C:tRNA (m1A) methyltransferase complex"/>
    <property type="evidence" value="ECO:0007669"/>
    <property type="project" value="UniProtKB-UniRule"/>
</dbReference>
<dbReference type="SUPFAM" id="SSF53335">
    <property type="entry name" value="S-adenosyl-L-methionine-dependent methyltransferases"/>
    <property type="match status" value="1"/>
</dbReference>
<feature type="domain" description="tRNA (adenine(58)-N(1))-methyltransferase catalytic subunit TRM61 C-terminal" evidence="11">
    <location>
        <begin position="63"/>
        <end position="329"/>
    </location>
</feature>
<evidence type="ECO:0000256" key="3">
    <source>
        <dbReference type="ARBA" id="ARBA00022603"/>
    </source>
</evidence>
<evidence type="ECO:0000256" key="8">
    <source>
        <dbReference type="PIRNR" id="PIRNR017269"/>
    </source>
</evidence>
<comment type="similarity">
    <text evidence="8">Belongs to the class I-like SAM-binding methyltransferase superfamily. TRM61 family.</text>
</comment>
<evidence type="ECO:0000313" key="12">
    <source>
        <dbReference type="EMBL" id="KYR01518.1"/>
    </source>
</evidence>
<keyword evidence="7" id="KW-0539">Nucleus</keyword>
<sequence length="333" mass="37664">MLNIKRKIQEGDKVVLYSGKDRMSLVVVKNDNTIFNSKFGNYRIKNLIGVEYGSKVYSNDEKGFLHAIALNPELWSITLDHRTQILFNLDISTIIFNLELKNGSKVVESGTGSGSLSTSIARTVAPLGHLYTFEFHKERAEHAIRDFTENGIKQYITVTHRDACVDGFKLENVEGMVGYIDAVFLDLPCPWEAIDNAVAVMHHGSMLCSFSPCIEQVQNTCLKLSESSFQEITTIEVLIRTYDTKYHKVESMDLVNPYDSTNTINNEEVSNSSSNTDEKPQQRQSTKWGQSKPQSFTVGEMKGTKKDQFLTNVIKESRGHTGYLTFARYIKEE</sequence>
<name>A0A152A5M0_TIELA</name>
<dbReference type="PIRSF" id="PIRSF017269">
    <property type="entry name" value="GCD14"/>
    <property type="match status" value="1"/>
</dbReference>
<evidence type="ECO:0000256" key="6">
    <source>
        <dbReference type="ARBA" id="ARBA00022694"/>
    </source>
</evidence>
<dbReference type="InterPro" id="IPR049470">
    <property type="entry name" value="TRM61_C"/>
</dbReference>
<gene>
    <name evidence="12" type="ORF">DLAC_01507</name>
</gene>
<keyword evidence="6 8" id="KW-0819">tRNA processing</keyword>
<keyword evidence="4 8" id="KW-0808">Transferase</keyword>
<feature type="compositionally biased region" description="Low complexity" evidence="10">
    <location>
        <begin position="260"/>
        <end position="275"/>
    </location>
</feature>
<keyword evidence="5 8" id="KW-0949">S-adenosyl-L-methionine</keyword>
<evidence type="ECO:0000256" key="1">
    <source>
        <dbReference type="ARBA" id="ARBA00004123"/>
    </source>
</evidence>
<protein>
    <recommendedName>
        <fullName evidence="2 8">tRNA (adenine(58)-N(1))-methyltransferase</fullName>
        <ecNumber evidence="2 8">2.1.1.220</ecNumber>
    </recommendedName>
</protein>
<evidence type="ECO:0000256" key="9">
    <source>
        <dbReference type="PIRSR" id="PIRSR017269-1"/>
    </source>
</evidence>
<evidence type="ECO:0000256" key="5">
    <source>
        <dbReference type="ARBA" id="ARBA00022691"/>
    </source>
</evidence>
<dbReference type="GO" id="GO:0160107">
    <property type="term" value="F:tRNA (adenine(58)-N1)-methyltransferase activity"/>
    <property type="evidence" value="ECO:0007669"/>
    <property type="project" value="UniProtKB-EC"/>
</dbReference>
<dbReference type="STRING" id="361077.A0A152A5M0"/>
<dbReference type="Proteomes" id="UP000076078">
    <property type="component" value="Unassembled WGS sequence"/>
</dbReference>
<evidence type="ECO:0000313" key="13">
    <source>
        <dbReference type="Proteomes" id="UP000076078"/>
    </source>
</evidence>
<dbReference type="InterPro" id="IPR014816">
    <property type="entry name" value="tRNA_MeTrfase_Gcd14"/>
</dbReference>
<evidence type="ECO:0000256" key="4">
    <source>
        <dbReference type="ARBA" id="ARBA00022679"/>
    </source>
</evidence>
<feature type="binding site" evidence="9">
    <location>
        <begin position="113"/>
        <end position="116"/>
    </location>
    <ligand>
        <name>S-adenosyl-L-methionine</name>
        <dbReference type="ChEBI" id="CHEBI:59789"/>
    </ligand>
</feature>
<dbReference type="FunCoup" id="A0A152A5M0">
    <property type="interactions" value="314"/>
</dbReference>
<feature type="binding site" evidence="9">
    <location>
        <position position="134"/>
    </location>
    <ligand>
        <name>S-adenosyl-L-methionine</name>
        <dbReference type="ChEBI" id="CHEBI:59789"/>
    </ligand>
</feature>
<keyword evidence="13" id="KW-1185">Reference proteome</keyword>
<dbReference type="EC" id="2.1.1.220" evidence="2 8"/>
<comment type="caution">
    <text evidence="12">The sequence shown here is derived from an EMBL/GenBank/DDBJ whole genome shotgun (WGS) entry which is preliminary data.</text>
</comment>
<proteinExistence type="inferred from homology"/>
<comment type="catalytic activity">
    <reaction evidence="8">
        <text>adenosine(58) in tRNA + S-adenosyl-L-methionine = N(1)-methyladenosine(58) in tRNA + S-adenosyl-L-homocysteine + H(+)</text>
        <dbReference type="Rhea" id="RHEA:43152"/>
        <dbReference type="Rhea" id="RHEA-COMP:10365"/>
        <dbReference type="Rhea" id="RHEA-COMP:10366"/>
        <dbReference type="ChEBI" id="CHEBI:15378"/>
        <dbReference type="ChEBI" id="CHEBI:57856"/>
        <dbReference type="ChEBI" id="CHEBI:59789"/>
        <dbReference type="ChEBI" id="CHEBI:74411"/>
        <dbReference type="ChEBI" id="CHEBI:74491"/>
        <dbReference type="EC" id="2.1.1.220"/>
    </reaction>
</comment>
<dbReference type="InParanoid" id="A0A152A5M0"/>
<dbReference type="PANTHER" id="PTHR12133">
    <property type="entry name" value="TRNA (ADENINE(58)-N(1))-METHYLTRANSFERASE"/>
    <property type="match status" value="1"/>
</dbReference>
<organism evidence="12 13">
    <name type="scientific">Tieghemostelium lacteum</name>
    <name type="common">Slime mold</name>
    <name type="synonym">Dictyostelium lacteum</name>
    <dbReference type="NCBI Taxonomy" id="361077"/>
    <lineage>
        <taxon>Eukaryota</taxon>
        <taxon>Amoebozoa</taxon>
        <taxon>Evosea</taxon>
        <taxon>Eumycetozoa</taxon>
        <taxon>Dictyostelia</taxon>
        <taxon>Dictyosteliales</taxon>
        <taxon>Raperosteliaceae</taxon>
        <taxon>Tieghemostelium</taxon>
    </lineage>
</organism>
<feature type="region of interest" description="Disordered" evidence="10">
    <location>
        <begin position="260"/>
        <end position="297"/>
    </location>
</feature>
<evidence type="ECO:0000256" key="7">
    <source>
        <dbReference type="ARBA" id="ARBA00023242"/>
    </source>
</evidence>
<dbReference type="GO" id="GO:0030488">
    <property type="term" value="P:tRNA methylation"/>
    <property type="evidence" value="ECO:0007669"/>
    <property type="project" value="InterPro"/>
</dbReference>
<dbReference type="GO" id="GO:0005634">
    <property type="term" value="C:nucleus"/>
    <property type="evidence" value="ECO:0007669"/>
    <property type="project" value="UniProtKB-SubCell"/>
</dbReference>
<accession>A0A152A5M0</accession>
<reference evidence="12 13" key="1">
    <citation type="submission" date="2015-12" db="EMBL/GenBank/DDBJ databases">
        <title>Dictyostelia acquired genes for synthesis and detection of signals that induce cell-type specialization by lateral gene transfer from prokaryotes.</title>
        <authorList>
            <person name="Gloeckner G."/>
            <person name="Schaap P."/>
        </authorList>
    </citation>
    <scope>NUCLEOTIDE SEQUENCE [LARGE SCALE GENOMIC DNA]</scope>
    <source>
        <strain evidence="12 13">TK</strain>
    </source>
</reference>
<dbReference type="EMBL" id="LODT01000006">
    <property type="protein sequence ID" value="KYR01518.1"/>
    <property type="molecule type" value="Genomic_DNA"/>
</dbReference>
<evidence type="ECO:0000259" key="11">
    <source>
        <dbReference type="Pfam" id="PF08704"/>
    </source>
</evidence>
<evidence type="ECO:0000256" key="2">
    <source>
        <dbReference type="ARBA" id="ARBA00012796"/>
    </source>
</evidence>
<dbReference type="Pfam" id="PF08704">
    <property type="entry name" value="GCD14"/>
    <property type="match status" value="1"/>
</dbReference>
<dbReference type="InterPro" id="IPR029063">
    <property type="entry name" value="SAM-dependent_MTases_sf"/>
</dbReference>
<dbReference type="PANTHER" id="PTHR12133:SF2">
    <property type="entry name" value="TRNA (ADENINE(58)-N(1))-METHYLTRANSFERASE CATALYTIC SUBUNIT TRMT61A"/>
    <property type="match status" value="1"/>
</dbReference>
<feature type="binding site" evidence="9">
    <location>
        <position position="186"/>
    </location>
    <ligand>
        <name>S-adenosyl-L-methionine</name>
        <dbReference type="ChEBI" id="CHEBI:59789"/>
    </ligand>
</feature>
<evidence type="ECO:0000256" key="10">
    <source>
        <dbReference type="SAM" id="MobiDB-lite"/>
    </source>
</evidence>
<dbReference type="Gene3D" id="3.40.50.150">
    <property type="entry name" value="Vaccinia Virus protein VP39"/>
    <property type="match status" value="1"/>
</dbReference>
<dbReference type="AlphaFoldDB" id="A0A152A5M0"/>